<keyword evidence="2" id="KW-1185">Reference proteome</keyword>
<proteinExistence type="predicted"/>
<dbReference type="AlphaFoldDB" id="A0A8C6G7G9"/>
<sequence>LSPLSFSGQSSLCRQALLFQGRCTVIWCLDLLLAEDEGPKQDLSQKLCCFGQKGGRLSGAEDGAASEALWLSLVPETAGLCIPHRHLCSLPFAESRSQGGSRRGLRQKPLGPCGPLCSHQEGGRLSGAEDGATSLDFYSVTQIKVDLSWLPACVGWGQSATALHSMLVPTRQKKYLGKNWRKRKHQVYIAYLEMSCKTTPAMTRPGSCPSTAVHVPSAPKLSSIFGTRSFGNVWSASSAQ</sequence>
<accession>A0A8C6G7G9</accession>
<protein>
    <submittedName>
        <fullName evidence="1">Uncharacterized protein</fullName>
    </submittedName>
</protein>
<evidence type="ECO:0000313" key="1">
    <source>
        <dbReference type="Ensembl" id="ENSMSIP00000001729.1"/>
    </source>
</evidence>
<organism evidence="1 2">
    <name type="scientific">Mus spicilegus</name>
    <name type="common">Mound-building mouse</name>
    <dbReference type="NCBI Taxonomy" id="10103"/>
    <lineage>
        <taxon>Eukaryota</taxon>
        <taxon>Metazoa</taxon>
        <taxon>Chordata</taxon>
        <taxon>Craniata</taxon>
        <taxon>Vertebrata</taxon>
        <taxon>Euteleostomi</taxon>
        <taxon>Mammalia</taxon>
        <taxon>Eutheria</taxon>
        <taxon>Euarchontoglires</taxon>
        <taxon>Glires</taxon>
        <taxon>Rodentia</taxon>
        <taxon>Myomorpha</taxon>
        <taxon>Muroidea</taxon>
        <taxon>Muridae</taxon>
        <taxon>Murinae</taxon>
        <taxon>Mus</taxon>
        <taxon>Mus</taxon>
    </lineage>
</organism>
<dbReference type="Ensembl" id="ENSMSIT00000002194.1">
    <property type="protein sequence ID" value="ENSMSIP00000001729.1"/>
    <property type="gene ID" value="ENSMSIG00000001673.1"/>
</dbReference>
<reference evidence="1" key="1">
    <citation type="submission" date="2025-08" db="UniProtKB">
        <authorList>
            <consortium name="Ensembl"/>
        </authorList>
    </citation>
    <scope>IDENTIFICATION</scope>
</reference>
<dbReference type="GeneTree" id="ENSGT00960000189948"/>
<dbReference type="Proteomes" id="UP000694415">
    <property type="component" value="Unplaced"/>
</dbReference>
<evidence type="ECO:0000313" key="2">
    <source>
        <dbReference type="Proteomes" id="UP000694415"/>
    </source>
</evidence>
<reference evidence="1" key="2">
    <citation type="submission" date="2025-09" db="UniProtKB">
        <authorList>
            <consortium name="Ensembl"/>
        </authorList>
    </citation>
    <scope>IDENTIFICATION</scope>
</reference>
<name>A0A8C6G7G9_MUSSI</name>